<dbReference type="OrthoDB" id="9815205at2"/>
<dbReference type="AlphaFoldDB" id="A0A328YH07"/>
<sequence>MNYLKLSLSIFFVFIFTNSVFCQLITHPDIDPILIQQNYIKWLDYNSENILLSRNFIPLNEESQQIEKKTFLELLTTSAYIPLVMQATDDKLYYKLYKIQPTADSSISATISQMAFEELTHLNMEGTVFPKFDSNDINGHHISNETFKDRFVIIKCWYIHCAACIREFPEVNDIVRKTTKRKDVFFLSLAEDTPEQLKMFLKKKPLLYEVVPNMKRYMNETLQLNSFPTHFIINKKGVIVKVVSDVKSLKEALIENKLL</sequence>
<evidence type="ECO:0000313" key="2">
    <source>
        <dbReference type="EMBL" id="RAR69967.1"/>
    </source>
</evidence>
<dbReference type="Proteomes" id="UP000248840">
    <property type="component" value="Unassembled WGS sequence"/>
</dbReference>
<proteinExistence type="predicted"/>
<dbReference type="PANTHER" id="PTHR42852:SF13">
    <property type="entry name" value="PROTEIN DIPZ"/>
    <property type="match status" value="1"/>
</dbReference>
<dbReference type="InterPro" id="IPR050553">
    <property type="entry name" value="Thioredoxin_ResA/DsbE_sf"/>
</dbReference>
<organism evidence="2 3">
    <name type="scientific">Flavobacterium aciduliphilum</name>
    <dbReference type="NCBI Taxonomy" id="1101402"/>
    <lineage>
        <taxon>Bacteria</taxon>
        <taxon>Pseudomonadati</taxon>
        <taxon>Bacteroidota</taxon>
        <taxon>Flavobacteriia</taxon>
        <taxon>Flavobacteriales</taxon>
        <taxon>Flavobacteriaceae</taxon>
        <taxon>Flavobacterium</taxon>
    </lineage>
</organism>
<name>A0A328YH07_9FLAO</name>
<comment type="caution">
    <text evidence="2">The sequence shown here is derived from an EMBL/GenBank/DDBJ whole genome shotgun (WGS) entry which is preliminary data.</text>
</comment>
<evidence type="ECO:0000313" key="3">
    <source>
        <dbReference type="Proteomes" id="UP000248840"/>
    </source>
</evidence>
<evidence type="ECO:0000259" key="1">
    <source>
        <dbReference type="PROSITE" id="PS51352"/>
    </source>
</evidence>
<dbReference type="InterPro" id="IPR036249">
    <property type="entry name" value="Thioredoxin-like_sf"/>
</dbReference>
<keyword evidence="3" id="KW-1185">Reference proteome</keyword>
<accession>A0A328YH07</accession>
<reference evidence="2 3" key="1">
    <citation type="submission" date="2018-06" db="EMBL/GenBank/DDBJ databases">
        <title>Genomic Encyclopedia of Archaeal and Bacterial Type Strains, Phase II (KMG-II): from individual species to whole genera.</title>
        <authorList>
            <person name="Goeker M."/>
        </authorList>
    </citation>
    <scope>NUCLEOTIDE SEQUENCE [LARGE SCALE GENOMIC DNA]</scope>
    <source>
        <strain evidence="2 3">DSM 25663</strain>
    </source>
</reference>
<gene>
    <name evidence="2" type="ORF">CLV55_11410</name>
</gene>
<dbReference type="Pfam" id="PF00578">
    <property type="entry name" value="AhpC-TSA"/>
    <property type="match status" value="1"/>
</dbReference>
<dbReference type="InterPro" id="IPR000866">
    <property type="entry name" value="AhpC/TSA"/>
</dbReference>
<dbReference type="PANTHER" id="PTHR42852">
    <property type="entry name" value="THIOL:DISULFIDE INTERCHANGE PROTEIN DSBE"/>
    <property type="match status" value="1"/>
</dbReference>
<dbReference type="InterPro" id="IPR013766">
    <property type="entry name" value="Thioredoxin_domain"/>
</dbReference>
<dbReference type="RefSeq" id="WP_112114056.1">
    <property type="nucleotide sequence ID" value="NZ_QLSZ01000014.1"/>
</dbReference>
<dbReference type="Gene3D" id="3.40.30.10">
    <property type="entry name" value="Glutaredoxin"/>
    <property type="match status" value="1"/>
</dbReference>
<dbReference type="GO" id="GO:0016491">
    <property type="term" value="F:oxidoreductase activity"/>
    <property type="evidence" value="ECO:0007669"/>
    <property type="project" value="InterPro"/>
</dbReference>
<dbReference type="GO" id="GO:0016209">
    <property type="term" value="F:antioxidant activity"/>
    <property type="evidence" value="ECO:0007669"/>
    <property type="project" value="InterPro"/>
</dbReference>
<protein>
    <submittedName>
        <fullName evidence="2">Peroxiredoxin</fullName>
    </submittedName>
</protein>
<dbReference type="SUPFAM" id="SSF52833">
    <property type="entry name" value="Thioredoxin-like"/>
    <property type="match status" value="1"/>
</dbReference>
<dbReference type="EMBL" id="QLSZ01000014">
    <property type="protein sequence ID" value="RAR69967.1"/>
    <property type="molecule type" value="Genomic_DNA"/>
</dbReference>
<dbReference type="CDD" id="cd02966">
    <property type="entry name" value="TlpA_like_family"/>
    <property type="match status" value="1"/>
</dbReference>
<feature type="domain" description="Thioredoxin" evidence="1">
    <location>
        <begin position="123"/>
        <end position="259"/>
    </location>
</feature>
<dbReference type="PROSITE" id="PS51352">
    <property type="entry name" value="THIOREDOXIN_2"/>
    <property type="match status" value="1"/>
</dbReference>